<keyword evidence="2" id="KW-1003">Cell membrane</keyword>
<keyword evidence="6 9" id="KW-1133">Transmembrane helix</keyword>
<feature type="transmembrane region" description="Helical" evidence="9">
    <location>
        <begin position="104"/>
        <end position="122"/>
    </location>
</feature>
<keyword evidence="5 9" id="KW-0812">Transmembrane</keyword>
<evidence type="ECO:0000256" key="3">
    <source>
        <dbReference type="ARBA" id="ARBA00022676"/>
    </source>
</evidence>
<dbReference type="Proteomes" id="UP001595945">
    <property type="component" value="Unassembled WGS sequence"/>
</dbReference>
<gene>
    <name evidence="11" type="ORF">ACFO9K_06260</name>
</gene>
<keyword evidence="4 11" id="KW-0808">Transferase</keyword>
<feature type="transmembrane region" description="Helical" evidence="9">
    <location>
        <begin position="158"/>
        <end position="177"/>
    </location>
</feature>
<evidence type="ECO:0000313" key="12">
    <source>
        <dbReference type="Proteomes" id="UP001595945"/>
    </source>
</evidence>
<evidence type="ECO:0000256" key="7">
    <source>
        <dbReference type="ARBA" id="ARBA00023136"/>
    </source>
</evidence>
<evidence type="ECO:0000256" key="1">
    <source>
        <dbReference type="ARBA" id="ARBA00004651"/>
    </source>
</evidence>
<dbReference type="GO" id="GO:0005886">
    <property type="term" value="C:plasma membrane"/>
    <property type="evidence" value="ECO:0007669"/>
    <property type="project" value="UniProtKB-SubCell"/>
</dbReference>
<evidence type="ECO:0000259" key="10">
    <source>
        <dbReference type="Pfam" id="PF13231"/>
    </source>
</evidence>
<accession>A0ABD5PZN6</accession>
<dbReference type="EMBL" id="JBHSHT010000001">
    <property type="protein sequence ID" value="MFC4823860.1"/>
    <property type="molecule type" value="Genomic_DNA"/>
</dbReference>
<feature type="transmembrane region" description="Helical" evidence="9">
    <location>
        <begin position="223"/>
        <end position="243"/>
    </location>
</feature>
<feature type="transmembrane region" description="Helical" evidence="9">
    <location>
        <begin position="323"/>
        <end position="344"/>
    </location>
</feature>
<evidence type="ECO:0000256" key="8">
    <source>
        <dbReference type="SAM" id="MobiDB-lite"/>
    </source>
</evidence>
<evidence type="ECO:0000256" key="9">
    <source>
        <dbReference type="SAM" id="Phobius"/>
    </source>
</evidence>
<organism evidence="11 12">
    <name type="scientific">Halorussus aquaticus</name>
    <dbReference type="NCBI Taxonomy" id="2953748"/>
    <lineage>
        <taxon>Archaea</taxon>
        <taxon>Methanobacteriati</taxon>
        <taxon>Methanobacteriota</taxon>
        <taxon>Stenosarchaea group</taxon>
        <taxon>Halobacteria</taxon>
        <taxon>Halobacteriales</taxon>
        <taxon>Haladaptataceae</taxon>
        <taxon>Halorussus</taxon>
    </lineage>
</organism>
<evidence type="ECO:0000256" key="6">
    <source>
        <dbReference type="ARBA" id="ARBA00022989"/>
    </source>
</evidence>
<dbReference type="GO" id="GO:0008610">
    <property type="term" value="P:lipid biosynthetic process"/>
    <property type="evidence" value="ECO:0007669"/>
    <property type="project" value="UniProtKB-ARBA"/>
</dbReference>
<evidence type="ECO:0000256" key="4">
    <source>
        <dbReference type="ARBA" id="ARBA00022679"/>
    </source>
</evidence>
<feature type="transmembrane region" description="Helical" evidence="9">
    <location>
        <begin position="21"/>
        <end position="39"/>
    </location>
</feature>
<feature type="region of interest" description="Disordered" evidence="8">
    <location>
        <begin position="529"/>
        <end position="554"/>
    </location>
</feature>
<keyword evidence="3 11" id="KW-0328">Glycosyltransferase</keyword>
<keyword evidence="12" id="KW-1185">Reference proteome</keyword>
<feature type="transmembrane region" description="Helical" evidence="9">
    <location>
        <begin position="356"/>
        <end position="377"/>
    </location>
</feature>
<dbReference type="EC" id="2.4.-.-" evidence="11"/>
<proteinExistence type="predicted"/>
<evidence type="ECO:0000256" key="2">
    <source>
        <dbReference type="ARBA" id="ARBA00022475"/>
    </source>
</evidence>
<feature type="domain" description="Glycosyltransferase RgtA/B/C/D-like" evidence="10">
    <location>
        <begin position="83"/>
        <end position="242"/>
    </location>
</feature>
<feature type="transmembrane region" description="Helical" evidence="9">
    <location>
        <begin position="279"/>
        <end position="300"/>
    </location>
</feature>
<dbReference type="GO" id="GO:0016757">
    <property type="term" value="F:glycosyltransferase activity"/>
    <property type="evidence" value="ECO:0007669"/>
    <property type="project" value="UniProtKB-KW"/>
</dbReference>
<name>A0ABD5PZN6_9EURY</name>
<comment type="subcellular location">
    <subcellularLocation>
        <location evidence="1">Cell membrane</location>
        <topology evidence="1">Multi-pass membrane protein</topology>
    </subcellularLocation>
</comment>
<keyword evidence="7 9" id="KW-0472">Membrane</keyword>
<sequence>MTEQNLAQKTTVRTQKYKRELLWLSPALLATAVLFTVYLRSHPYPSFGAGLYLLVAERISEAGYALPKTIPYYTDGGVPFAYPPLMFYAVAAIRDLTGLDPITITRVLPGLVTMLYLVPLYLLARDLLGSRPEAALTSLLAAVSPPVLQWHISAGGIVRAPAFLFALTGIYAGLRLYRDRDQRWVVPSLALFTLTVLTHPLYTAFFALSYFLLFLAFDRTAWGLLRGAVVGVGGITLAAPWWIQVMSYHGVDVFTSAAGTHGGIGGGIQSLQALVEFDVHGALVGQLWAVVPLFGIAYLLKERRYFLPVWFVTVMLAFGKPRLSVTVGAFIIAVFLLEGVGPWLKRETPLAVGRRGFVTAALVLIATVGLAGGAMYATGDVDAHAGSPSLPQFITHDDVEAMEWVETNTDPSATFVVQGDAAEWFPQQTHRTMLVGPWGVEWKGHEPYNRQLNLFRDISSCNSAHCMSQTLSEAGVSPDYIYLPKGTFTVRGMQYQRTSKLAMSMHLSPKYRTVFENDGVIVFEVMGGEQGESQTGTGPGRKSGNSDGENSGGR</sequence>
<evidence type="ECO:0000256" key="5">
    <source>
        <dbReference type="ARBA" id="ARBA00022692"/>
    </source>
</evidence>
<dbReference type="PANTHER" id="PTHR33908">
    <property type="entry name" value="MANNOSYLTRANSFERASE YKCB-RELATED"/>
    <property type="match status" value="1"/>
</dbReference>
<comment type="caution">
    <text evidence="11">The sequence shown here is derived from an EMBL/GenBank/DDBJ whole genome shotgun (WGS) entry which is preliminary data.</text>
</comment>
<feature type="compositionally biased region" description="Polar residues" evidence="8">
    <location>
        <begin position="543"/>
        <end position="554"/>
    </location>
</feature>
<dbReference type="GeneID" id="73047120"/>
<dbReference type="InterPro" id="IPR038731">
    <property type="entry name" value="RgtA/B/C-like"/>
</dbReference>
<dbReference type="PANTHER" id="PTHR33908:SF11">
    <property type="entry name" value="MEMBRANE PROTEIN"/>
    <property type="match status" value="1"/>
</dbReference>
<dbReference type="InterPro" id="IPR050297">
    <property type="entry name" value="LipidA_mod_glycosyltrf_83"/>
</dbReference>
<protein>
    <submittedName>
        <fullName evidence="11">Glycosyltransferase family 39 protein</fullName>
        <ecNumber evidence="11">2.4.-.-</ecNumber>
    </submittedName>
</protein>
<feature type="transmembrane region" description="Helical" evidence="9">
    <location>
        <begin position="189"/>
        <end position="217"/>
    </location>
</feature>
<evidence type="ECO:0000313" key="11">
    <source>
        <dbReference type="EMBL" id="MFC4823860.1"/>
    </source>
</evidence>
<reference evidence="11 12" key="1">
    <citation type="journal article" date="2019" name="Int. J. Syst. Evol. Microbiol.">
        <title>The Global Catalogue of Microorganisms (GCM) 10K type strain sequencing project: providing services to taxonomists for standard genome sequencing and annotation.</title>
        <authorList>
            <consortium name="The Broad Institute Genomics Platform"/>
            <consortium name="The Broad Institute Genome Sequencing Center for Infectious Disease"/>
            <person name="Wu L."/>
            <person name="Ma J."/>
        </authorList>
    </citation>
    <scope>NUCLEOTIDE SEQUENCE [LARGE SCALE GENOMIC DNA]</scope>
    <source>
        <strain evidence="11 12">XZYJ18</strain>
    </source>
</reference>
<dbReference type="AlphaFoldDB" id="A0ABD5PZN6"/>
<dbReference type="RefSeq" id="WP_254270081.1">
    <property type="nucleotide sequence ID" value="NZ_CP100401.1"/>
</dbReference>
<dbReference type="Pfam" id="PF13231">
    <property type="entry name" value="PMT_2"/>
    <property type="match status" value="1"/>
</dbReference>